<evidence type="ECO:0000256" key="2">
    <source>
        <dbReference type="ARBA" id="ARBA00001946"/>
    </source>
</evidence>
<dbReference type="InterPro" id="IPR001173">
    <property type="entry name" value="Glyco_trans_2-like"/>
</dbReference>
<evidence type="ECO:0000256" key="5">
    <source>
        <dbReference type="ARBA" id="ARBA00022679"/>
    </source>
</evidence>
<accession>A0A563EIC4</accession>
<evidence type="ECO:0000256" key="9">
    <source>
        <dbReference type="ARBA" id="ARBA00048689"/>
    </source>
</evidence>
<dbReference type="Gene3D" id="3.90.550.10">
    <property type="entry name" value="Spore Coat Polysaccharide Biosynthesis Protein SpsA, Chain A"/>
    <property type="match status" value="1"/>
</dbReference>
<evidence type="ECO:0000259" key="11">
    <source>
        <dbReference type="Pfam" id="PF00535"/>
    </source>
</evidence>
<dbReference type="InterPro" id="IPR050256">
    <property type="entry name" value="Glycosyltransferase_2"/>
</dbReference>
<dbReference type="GO" id="GO:0016757">
    <property type="term" value="F:glycosyltransferase activity"/>
    <property type="evidence" value="ECO:0007669"/>
    <property type="project" value="UniProtKB-KW"/>
</dbReference>
<evidence type="ECO:0000256" key="1">
    <source>
        <dbReference type="ARBA" id="ARBA00001936"/>
    </source>
</evidence>
<evidence type="ECO:0000256" key="10">
    <source>
        <dbReference type="ARBA" id="ARBA00048997"/>
    </source>
</evidence>
<comment type="cofactor">
    <cofactor evidence="1">
        <name>Mn(2+)</name>
        <dbReference type="ChEBI" id="CHEBI:29035"/>
    </cofactor>
</comment>
<comment type="similarity">
    <text evidence="3">Belongs to the glycosyltransferase 2 family.</text>
</comment>
<protein>
    <recommendedName>
        <fullName evidence="8">Glucosyl-3-phosphoglycerate synthase</fullName>
        <ecNumber evidence="7">2.4.1.266</ecNumber>
    </recommendedName>
</protein>
<comment type="catalytic activity">
    <reaction evidence="10">
        <text>an NDP-alpha-D-glucose + (2R)-3-phosphoglycerate = (2R)-2-O-(alpha-D-glucopyranosyl)-3-phospho-glycerate + a ribonucleoside 5'-diphosphate + H(+)</text>
        <dbReference type="Rhea" id="RHEA:47244"/>
        <dbReference type="ChEBI" id="CHEBI:15378"/>
        <dbReference type="ChEBI" id="CHEBI:57930"/>
        <dbReference type="ChEBI" id="CHEBI:58272"/>
        <dbReference type="ChEBI" id="CHEBI:62600"/>
        <dbReference type="ChEBI" id="CHEBI:76533"/>
        <dbReference type="EC" id="2.4.1.266"/>
    </reaction>
    <physiologicalReaction direction="left-to-right" evidence="10">
        <dbReference type="Rhea" id="RHEA:47245"/>
    </physiologicalReaction>
</comment>
<evidence type="ECO:0000256" key="8">
    <source>
        <dbReference type="ARBA" id="ARBA00040894"/>
    </source>
</evidence>
<comment type="catalytic activity">
    <reaction evidence="9">
        <text>(2R)-3-phosphoglycerate + UDP-alpha-D-glucose = (2R)-2-O-(alpha-D-glucopyranosyl)-3-phospho-glycerate + UDP + H(+)</text>
        <dbReference type="Rhea" id="RHEA:31319"/>
        <dbReference type="ChEBI" id="CHEBI:15378"/>
        <dbReference type="ChEBI" id="CHEBI:58223"/>
        <dbReference type="ChEBI" id="CHEBI:58272"/>
        <dbReference type="ChEBI" id="CHEBI:58885"/>
        <dbReference type="ChEBI" id="CHEBI:62600"/>
        <dbReference type="EC" id="2.4.1.266"/>
    </reaction>
    <physiologicalReaction direction="left-to-right" evidence="9">
        <dbReference type="Rhea" id="RHEA:31320"/>
    </physiologicalReaction>
</comment>
<comment type="caution">
    <text evidence="12">The sequence shown here is derived from an EMBL/GenBank/DDBJ whole genome shotgun (WGS) entry which is preliminary data.</text>
</comment>
<dbReference type="Pfam" id="PF00535">
    <property type="entry name" value="Glycos_transf_2"/>
    <property type="match status" value="1"/>
</dbReference>
<keyword evidence="5 12" id="KW-0808">Transferase</keyword>
<dbReference type="PANTHER" id="PTHR48090:SF10">
    <property type="entry name" value="GLUCOSYL-3-PHOSPHOGLYCERATE SYNTHASE"/>
    <property type="match status" value="1"/>
</dbReference>
<evidence type="ECO:0000256" key="6">
    <source>
        <dbReference type="ARBA" id="ARBA00022842"/>
    </source>
</evidence>
<sequence>MCGVRHSGITVVGIPARNEATTVASVARAADEGLRQAFPNRTNVIVLADNGSTDGTADRFLDADLHAHQIVVRSTAAGTGKGTNVFAIADKARELGADRVLLLDADVRSTEPQWIERLATAVDDDSPVLALPTYRRNRFEANTTNHLASPLLAAIFGVHVQQPIGGEFAFNAAFLERMTRWPRPASAYLYGIDIWLTANALREHLRVAEVPLGRKVHNSPFPKILHLPQQVLDSLFHVVSQLDRVRPAFRAAPVKREAVDGEFVRQDPDVIARVTTTTNHYLKAYQPDIQRLLPSARILGPAPWGLWVGADDWPHLLADAVEALADGCFEAARDHLVALYVNRVLTFWDEIDGLSGPEIDELLDRQAADTVRAVKYRSITFDHQCNTGGFDAGLWAALDEHAA</sequence>
<evidence type="ECO:0000256" key="4">
    <source>
        <dbReference type="ARBA" id="ARBA00022676"/>
    </source>
</evidence>
<dbReference type="PANTHER" id="PTHR48090">
    <property type="entry name" value="UNDECAPRENYL-PHOSPHATE 4-DEOXY-4-FORMAMIDO-L-ARABINOSE TRANSFERASE-RELATED"/>
    <property type="match status" value="1"/>
</dbReference>
<organism evidence="12 13">
    <name type="scientific">Lentzea tibetensis</name>
    <dbReference type="NCBI Taxonomy" id="2591470"/>
    <lineage>
        <taxon>Bacteria</taxon>
        <taxon>Bacillati</taxon>
        <taxon>Actinomycetota</taxon>
        <taxon>Actinomycetes</taxon>
        <taxon>Pseudonocardiales</taxon>
        <taxon>Pseudonocardiaceae</taxon>
        <taxon>Lentzea</taxon>
    </lineage>
</organism>
<dbReference type="EC" id="2.4.1.266" evidence="7"/>
<keyword evidence="13" id="KW-1185">Reference proteome</keyword>
<keyword evidence="4" id="KW-0328">Glycosyltransferase</keyword>
<dbReference type="Proteomes" id="UP000316639">
    <property type="component" value="Unassembled WGS sequence"/>
</dbReference>
<evidence type="ECO:0000256" key="7">
    <source>
        <dbReference type="ARBA" id="ARBA00039022"/>
    </source>
</evidence>
<gene>
    <name evidence="12" type="ORF">FKR81_38765</name>
</gene>
<dbReference type="SUPFAM" id="SSF53448">
    <property type="entry name" value="Nucleotide-diphospho-sugar transferases"/>
    <property type="match status" value="1"/>
</dbReference>
<proteinExistence type="inferred from homology"/>
<dbReference type="OrthoDB" id="3670969at2"/>
<feature type="domain" description="Glycosyltransferase 2-like" evidence="11">
    <location>
        <begin position="12"/>
        <end position="146"/>
    </location>
</feature>
<comment type="cofactor">
    <cofactor evidence="2">
        <name>Mg(2+)</name>
        <dbReference type="ChEBI" id="CHEBI:18420"/>
    </cofactor>
</comment>
<reference evidence="12 13" key="1">
    <citation type="submission" date="2019-07" db="EMBL/GenBank/DDBJ databases">
        <title>Lentzea xizangensis sp. nov., isolated from Qinghai-Tibetan Plateau Soils.</title>
        <authorList>
            <person name="Huang J."/>
        </authorList>
    </citation>
    <scope>NUCLEOTIDE SEQUENCE [LARGE SCALE GENOMIC DNA]</scope>
    <source>
        <strain evidence="12 13">FXJ1.1311</strain>
    </source>
</reference>
<evidence type="ECO:0000256" key="3">
    <source>
        <dbReference type="ARBA" id="ARBA00006739"/>
    </source>
</evidence>
<keyword evidence="6" id="KW-0460">Magnesium</keyword>
<evidence type="ECO:0000313" key="13">
    <source>
        <dbReference type="Proteomes" id="UP000316639"/>
    </source>
</evidence>
<dbReference type="EMBL" id="VOBR01000040">
    <property type="protein sequence ID" value="TWP45597.1"/>
    <property type="molecule type" value="Genomic_DNA"/>
</dbReference>
<dbReference type="InterPro" id="IPR029044">
    <property type="entry name" value="Nucleotide-diphossugar_trans"/>
</dbReference>
<evidence type="ECO:0000313" key="12">
    <source>
        <dbReference type="EMBL" id="TWP45597.1"/>
    </source>
</evidence>
<name>A0A563EIC4_9PSEU</name>
<dbReference type="AlphaFoldDB" id="A0A563EIC4"/>